<feature type="compositionally biased region" description="Polar residues" evidence="1">
    <location>
        <begin position="62"/>
        <end position="85"/>
    </location>
</feature>
<proteinExistence type="predicted"/>
<organism evidence="2 3">
    <name type="scientific">Trematosphaeria pertusa</name>
    <dbReference type="NCBI Taxonomy" id="390896"/>
    <lineage>
        <taxon>Eukaryota</taxon>
        <taxon>Fungi</taxon>
        <taxon>Dikarya</taxon>
        <taxon>Ascomycota</taxon>
        <taxon>Pezizomycotina</taxon>
        <taxon>Dothideomycetes</taxon>
        <taxon>Pleosporomycetidae</taxon>
        <taxon>Pleosporales</taxon>
        <taxon>Massarineae</taxon>
        <taxon>Trematosphaeriaceae</taxon>
        <taxon>Trematosphaeria</taxon>
    </lineage>
</organism>
<dbReference type="Proteomes" id="UP000800094">
    <property type="component" value="Unassembled WGS sequence"/>
</dbReference>
<reference evidence="2" key="1">
    <citation type="journal article" date="2020" name="Stud. Mycol.">
        <title>101 Dothideomycetes genomes: a test case for predicting lifestyles and emergence of pathogens.</title>
        <authorList>
            <person name="Haridas S."/>
            <person name="Albert R."/>
            <person name="Binder M."/>
            <person name="Bloem J."/>
            <person name="Labutti K."/>
            <person name="Salamov A."/>
            <person name="Andreopoulos B."/>
            <person name="Baker S."/>
            <person name="Barry K."/>
            <person name="Bills G."/>
            <person name="Bluhm B."/>
            <person name="Cannon C."/>
            <person name="Castanera R."/>
            <person name="Culley D."/>
            <person name="Daum C."/>
            <person name="Ezra D."/>
            <person name="Gonzalez J."/>
            <person name="Henrissat B."/>
            <person name="Kuo A."/>
            <person name="Liang C."/>
            <person name="Lipzen A."/>
            <person name="Lutzoni F."/>
            <person name="Magnuson J."/>
            <person name="Mondo S."/>
            <person name="Nolan M."/>
            <person name="Ohm R."/>
            <person name="Pangilinan J."/>
            <person name="Park H.-J."/>
            <person name="Ramirez L."/>
            <person name="Alfaro M."/>
            <person name="Sun H."/>
            <person name="Tritt A."/>
            <person name="Yoshinaga Y."/>
            <person name="Zwiers L.-H."/>
            <person name="Turgeon B."/>
            <person name="Goodwin S."/>
            <person name="Spatafora J."/>
            <person name="Crous P."/>
            <person name="Grigoriev I."/>
        </authorList>
    </citation>
    <scope>NUCLEOTIDE SEQUENCE</scope>
    <source>
        <strain evidence="2">CBS 122368</strain>
    </source>
</reference>
<dbReference type="RefSeq" id="XP_033686452.1">
    <property type="nucleotide sequence ID" value="XM_033828732.1"/>
</dbReference>
<name>A0A6A6IMX4_9PLEO</name>
<dbReference type="AlphaFoldDB" id="A0A6A6IMX4"/>
<evidence type="ECO:0000313" key="2">
    <source>
        <dbReference type="EMBL" id="KAF2251448.1"/>
    </source>
</evidence>
<dbReference type="EMBL" id="ML987193">
    <property type="protein sequence ID" value="KAF2251448.1"/>
    <property type="molecule type" value="Genomic_DNA"/>
</dbReference>
<sequence length="106" mass="11894">MYLFLGPLNPSKARTPFATCVVYQNKTTRGRGRAVTQPEVSERRLTELSAAAQRQPVRMTLSAKSTTRQLSRQQQKCVQPLSSQPAQPPRRFLFYSALPKAAHLPP</sequence>
<dbReference type="GeneID" id="54582062"/>
<evidence type="ECO:0000256" key="1">
    <source>
        <dbReference type="SAM" id="MobiDB-lite"/>
    </source>
</evidence>
<feature type="region of interest" description="Disordered" evidence="1">
    <location>
        <begin position="59"/>
        <end position="86"/>
    </location>
</feature>
<evidence type="ECO:0000313" key="3">
    <source>
        <dbReference type="Proteomes" id="UP000800094"/>
    </source>
</evidence>
<gene>
    <name evidence="2" type="ORF">BU26DRAFT_518097</name>
</gene>
<accession>A0A6A6IMX4</accession>
<protein>
    <submittedName>
        <fullName evidence="2">Uncharacterized protein</fullName>
    </submittedName>
</protein>
<keyword evidence="3" id="KW-1185">Reference proteome</keyword>